<dbReference type="EMBL" id="VSRR010010400">
    <property type="protein sequence ID" value="MPC51769.1"/>
    <property type="molecule type" value="Genomic_DNA"/>
</dbReference>
<comment type="caution">
    <text evidence="1">The sequence shown here is derived from an EMBL/GenBank/DDBJ whole genome shotgun (WGS) entry which is preliminary data.</text>
</comment>
<reference evidence="1 2" key="1">
    <citation type="submission" date="2019-05" db="EMBL/GenBank/DDBJ databases">
        <title>Another draft genome of Portunus trituberculatus and its Hox gene families provides insights of decapod evolution.</title>
        <authorList>
            <person name="Jeong J.-H."/>
            <person name="Song I."/>
            <person name="Kim S."/>
            <person name="Choi T."/>
            <person name="Kim D."/>
            <person name="Ryu S."/>
            <person name="Kim W."/>
        </authorList>
    </citation>
    <scope>NUCLEOTIDE SEQUENCE [LARGE SCALE GENOMIC DNA]</scope>
    <source>
        <tissue evidence="1">Muscle</tissue>
    </source>
</reference>
<name>A0A5B7G2J9_PORTR</name>
<dbReference type="AlphaFoldDB" id="A0A5B7G2J9"/>
<keyword evidence="2" id="KW-1185">Reference proteome</keyword>
<evidence type="ECO:0000313" key="2">
    <source>
        <dbReference type="Proteomes" id="UP000324222"/>
    </source>
</evidence>
<accession>A0A5B7G2J9</accession>
<dbReference type="Proteomes" id="UP000324222">
    <property type="component" value="Unassembled WGS sequence"/>
</dbReference>
<protein>
    <submittedName>
        <fullName evidence="1">Uncharacterized protein</fullName>
    </submittedName>
</protein>
<gene>
    <name evidence="1" type="ORF">E2C01_045621</name>
</gene>
<proteinExistence type="predicted"/>
<organism evidence="1 2">
    <name type="scientific">Portunus trituberculatus</name>
    <name type="common">Swimming crab</name>
    <name type="synonym">Neptunus trituberculatus</name>
    <dbReference type="NCBI Taxonomy" id="210409"/>
    <lineage>
        <taxon>Eukaryota</taxon>
        <taxon>Metazoa</taxon>
        <taxon>Ecdysozoa</taxon>
        <taxon>Arthropoda</taxon>
        <taxon>Crustacea</taxon>
        <taxon>Multicrustacea</taxon>
        <taxon>Malacostraca</taxon>
        <taxon>Eumalacostraca</taxon>
        <taxon>Eucarida</taxon>
        <taxon>Decapoda</taxon>
        <taxon>Pleocyemata</taxon>
        <taxon>Brachyura</taxon>
        <taxon>Eubrachyura</taxon>
        <taxon>Portunoidea</taxon>
        <taxon>Portunidae</taxon>
        <taxon>Portuninae</taxon>
        <taxon>Portunus</taxon>
    </lineage>
</organism>
<sequence length="121" mass="13787">MGWIGEAWRGLEVSFVREGKGPLGYREQHPLPRRLRRWSAYRVLFVPLMTLTKLAAPTSIARTLSFLRGRLGGAPLASVRYTIPFRRLRPGLLLYSGEDSRAAEGKRREGVANNYNFDNRV</sequence>
<evidence type="ECO:0000313" key="1">
    <source>
        <dbReference type="EMBL" id="MPC51769.1"/>
    </source>
</evidence>